<evidence type="ECO:0000256" key="8">
    <source>
        <dbReference type="ARBA" id="ARBA00023136"/>
    </source>
</evidence>
<dbReference type="EMBL" id="BQKI01000077">
    <property type="protein sequence ID" value="GJN24833.1"/>
    <property type="molecule type" value="Genomic_DNA"/>
</dbReference>
<dbReference type="PANTHER" id="PTHR31311">
    <property type="entry name" value="XYLOGLUCAN 6-XYLOSYLTRANSFERASE 5-RELATED-RELATED"/>
    <property type="match status" value="1"/>
</dbReference>
<dbReference type="Proteomes" id="UP001054889">
    <property type="component" value="Unassembled WGS sequence"/>
</dbReference>
<evidence type="ECO:0000256" key="6">
    <source>
        <dbReference type="ARBA" id="ARBA00022989"/>
    </source>
</evidence>
<evidence type="ECO:0000256" key="4">
    <source>
        <dbReference type="ARBA" id="ARBA00022692"/>
    </source>
</evidence>
<dbReference type="AlphaFoldDB" id="A0AAV5ER08"/>
<accession>A0AAV5ER08</accession>
<organism evidence="9 10">
    <name type="scientific">Eleusine coracana subsp. coracana</name>
    <dbReference type="NCBI Taxonomy" id="191504"/>
    <lineage>
        <taxon>Eukaryota</taxon>
        <taxon>Viridiplantae</taxon>
        <taxon>Streptophyta</taxon>
        <taxon>Embryophyta</taxon>
        <taxon>Tracheophyta</taxon>
        <taxon>Spermatophyta</taxon>
        <taxon>Magnoliopsida</taxon>
        <taxon>Liliopsida</taxon>
        <taxon>Poales</taxon>
        <taxon>Poaceae</taxon>
        <taxon>PACMAD clade</taxon>
        <taxon>Chloridoideae</taxon>
        <taxon>Cynodonteae</taxon>
        <taxon>Eleusininae</taxon>
        <taxon>Eleusine</taxon>
    </lineage>
</organism>
<dbReference type="GO" id="GO:0035252">
    <property type="term" value="F:UDP-xylosyltransferase activity"/>
    <property type="evidence" value="ECO:0007669"/>
    <property type="project" value="TreeGrafter"/>
</dbReference>
<evidence type="ECO:0000256" key="7">
    <source>
        <dbReference type="ARBA" id="ARBA00023034"/>
    </source>
</evidence>
<evidence type="ECO:0000313" key="9">
    <source>
        <dbReference type="EMBL" id="GJN24833.1"/>
    </source>
</evidence>
<proteinExistence type="predicted"/>
<dbReference type="GO" id="GO:0005768">
    <property type="term" value="C:endosome"/>
    <property type="evidence" value="ECO:0007669"/>
    <property type="project" value="TreeGrafter"/>
</dbReference>
<sequence>MGPRGPVRYAYGKVLAQALSDREAYEADDQSALVYLLVTQPDRWKEKTFLESSYDLHGFWVDIVDRYEEMRRKGKSGLGDHWWPLVTHFVGCKPCGGAHESLNATAVQRVRNDTGGPLDADDKELARLLHPRFKASPKSGRRKKDEM</sequence>
<evidence type="ECO:0000256" key="2">
    <source>
        <dbReference type="ARBA" id="ARBA00022676"/>
    </source>
</evidence>
<evidence type="ECO:0000256" key="5">
    <source>
        <dbReference type="ARBA" id="ARBA00022968"/>
    </source>
</evidence>
<evidence type="ECO:0000313" key="10">
    <source>
        <dbReference type="Proteomes" id="UP001054889"/>
    </source>
</evidence>
<keyword evidence="4" id="KW-0812">Transmembrane</keyword>
<dbReference type="GO" id="GO:0005802">
    <property type="term" value="C:trans-Golgi network"/>
    <property type="evidence" value="ECO:0007669"/>
    <property type="project" value="TreeGrafter"/>
</dbReference>
<reference evidence="9" key="1">
    <citation type="journal article" date="2018" name="DNA Res.">
        <title>Multiple hybrid de novo genome assembly of finger millet, an orphan allotetraploid crop.</title>
        <authorList>
            <person name="Hatakeyama M."/>
            <person name="Aluri S."/>
            <person name="Balachadran M.T."/>
            <person name="Sivarajan S.R."/>
            <person name="Patrignani A."/>
            <person name="Gruter S."/>
            <person name="Poveda L."/>
            <person name="Shimizu-Inatsugi R."/>
            <person name="Baeten J."/>
            <person name="Francoijs K.J."/>
            <person name="Nataraja K.N."/>
            <person name="Reddy Y.A.N."/>
            <person name="Phadnis S."/>
            <person name="Ravikumar R.L."/>
            <person name="Schlapbach R."/>
            <person name="Sreeman S.M."/>
            <person name="Shimizu K.K."/>
        </authorList>
    </citation>
    <scope>NUCLEOTIDE SEQUENCE</scope>
</reference>
<evidence type="ECO:0000256" key="1">
    <source>
        <dbReference type="ARBA" id="ARBA00004323"/>
    </source>
</evidence>
<keyword evidence="3" id="KW-0808">Transferase</keyword>
<dbReference type="GO" id="GO:0009969">
    <property type="term" value="P:xyloglucan biosynthetic process"/>
    <property type="evidence" value="ECO:0007669"/>
    <property type="project" value="TreeGrafter"/>
</dbReference>
<dbReference type="InterPro" id="IPR008630">
    <property type="entry name" value="Glyco_trans_34"/>
</dbReference>
<dbReference type="GO" id="GO:0033843">
    <property type="term" value="F:xyloglucan 6-xylosyltransferase activity"/>
    <property type="evidence" value="ECO:0007669"/>
    <property type="project" value="TreeGrafter"/>
</dbReference>
<keyword evidence="8" id="KW-0472">Membrane</keyword>
<keyword evidence="5" id="KW-0735">Signal-anchor</keyword>
<dbReference type="GO" id="GO:0016758">
    <property type="term" value="F:hexosyltransferase activity"/>
    <property type="evidence" value="ECO:0007669"/>
    <property type="project" value="TreeGrafter"/>
</dbReference>
<evidence type="ECO:0000256" key="3">
    <source>
        <dbReference type="ARBA" id="ARBA00022679"/>
    </source>
</evidence>
<gene>
    <name evidence="9" type="primary">gb12600</name>
    <name evidence="9" type="ORF">PR202_gb12600</name>
</gene>
<dbReference type="Pfam" id="PF05637">
    <property type="entry name" value="Glyco_transf_34"/>
    <property type="match status" value="1"/>
</dbReference>
<comment type="subcellular location">
    <subcellularLocation>
        <location evidence="1">Golgi apparatus membrane</location>
        <topology evidence="1">Single-pass type II membrane protein</topology>
    </subcellularLocation>
</comment>
<keyword evidence="10" id="KW-1185">Reference proteome</keyword>
<protein>
    <submittedName>
        <fullName evidence="9">Uncharacterized protein</fullName>
    </submittedName>
</protein>
<comment type="caution">
    <text evidence="9">The sequence shown here is derived from an EMBL/GenBank/DDBJ whole genome shotgun (WGS) entry which is preliminary data.</text>
</comment>
<name>A0AAV5ER08_ELECO</name>
<keyword evidence="7" id="KW-0333">Golgi apparatus</keyword>
<dbReference type="GO" id="GO:0000139">
    <property type="term" value="C:Golgi membrane"/>
    <property type="evidence" value="ECO:0007669"/>
    <property type="project" value="UniProtKB-SubCell"/>
</dbReference>
<dbReference type="PANTHER" id="PTHR31311:SF22">
    <property type="entry name" value="GLYCOSYLTRANSFERASE 4-RELATED"/>
    <property type="match status" value="1"/>
</dbReference>
<keyword evidence="2" id="KW-0328">Glycosyltransferase</keyword>
<reference evidence="9" key="2">
    <citation type="submission" date="2021-12" db="EMBL/GenBank/DDBJ databases">
        <title>Resequencing data analysis of finger millet.</title>
        <authorList>
            <person name="Hatakeyama M."/>
            <person name="Aluri S."/>
            <person name="Balachadran M.T."/>
            <person name="Sivarajan S.R."/>
            <person name="Poveda L."/>
            <person name="Shimizu-Inatsugi R."/>
            <person name="Schlapbach R."/>
            <person name="Sreeman S.M."/>
            <person name="Shimizu K.K."/>
        </authorList>
    </citation>
    <scope>NUCLEOTIDE SEQUENCE</scope>
</reference>
<keyword evidence="6" id="KW-1133">Transmembrane helix</keyword>